<evidence type="ECO:0000256" key="3">
    <source>
        <dbReference type="ARBA" id="ARBA00023150"/>
    </source>
</evidence>
<proteinExistence type="predicted"/>
<dbReference type="SUPFAM" id="SSF53218">
    <property type="entry name" value="Molybdenum cofactor biosynthesis proteins"/>
    <property type="match status" value="1"/>
</dbReference>
<dbReference type="InterPro" id="IPR036425">
    <property type="entry name" value="MoaB/Mog-like_dom_sf"/>
</dbReference>
<keyword evidence="6" id="KW-1185">Reference proteome</keyword>
<sequence length="171" mass="17947">MHPVRAAVITVSDGVAAGRREDASGRRLVELLTGQVGAEVVWTAVVPDEKERIAAAIVEACDRRQADLVLTTGGTGMAPRDVTPEATAAVLDRMAPGIAEAVRWYGLQKTRAAMLSRGVAGIRGRSLVINLPGSPDGAGESLEAIADQLAHAVGLLRGELTLHEPSHRHEP</sequence>
<protein>
    <submittedName>
        <fullName evidence="5">MogA/MoaB family molybdenum cofactor biosynthesis protein</fullName>
    </submittedName>
</protein>
<evidence type="ECO:0000256" key="2">
    <source>
        <dbReference type="ARBA" id="ARBA00005046"/>
    </source>
</evidence>
<evidence type="ECO:0000313" key="6">
    <source>
        <dbReference type="Proteomes" id="UP001332192"/>
    </source>
</evidence>
<gene>
    <name evidence="5" type="ORF">U7230_11570</name>
</gene>
<comment type="pathway">
    <text evidence="2">Cofactor biosynthesis; molybdopterin biosynthesis.</text>
</comment>
<evidence type="ECO:0000256" key="1">
    <source>
        <dbReference type="ARBA" id="ARBA00003487"/>
    </source>
</evidence>
<dbReference type="InterPro" id="IPR001453">
    <property type="entry name" value="MoaB/Mog_dom"/>
</dbReference>
<accession>A0ABZ1BVN6</accession>
<evidence type="ECO:0000313" key="5">
    <source>
        <dbReference type="EMBL" id="WRP16718.1"/>
    </source>
</evidence>
<dbReference type="RefSeq" id="WP_324715990.1">
    <property type="nucleotide sequence ID" value="NZ_CP141615.1"/>
</dbReference>
<organism evidence="5 6">
    <name type="scientific">Carboxydichorda subterranea</name>
    <dbReference type="NCBI Taxonomy" id="3109565"/>
    <lineage>
        <taxon>Bacteria</taxon>
        <taxon>Bacillati</taxon>
        <taxon>Bacillota</taxon>
        <taxon>Limnochordia</taxon>
        <taxon>Limnochordales</taxon>
        <taxon>Geochordaceae</taxon>
        <taxon>Carboxydichorda</taxon>
    </lineage>
</organism>
<dbReference type="Gene3D" id="3.40.980.10">
    <property type="entry name" value="MoaB/Mog-like domain"/>
    <property type="match status" value="1"/>
</dbReference>
<comment type="function">
    <text evidence="1">May be involved in the biosynthesis of molybdopterin.</text>
</comment>
<dbReference type="EMBL" id="CP141615">
    <property type="protein sequence ID" value="WRP16718.1"/>
    <property type="molecule type" value="Genomic_DNA"/>
</dbReference>
<dbReference type="PROSITE" id="PS01078">
    <property type="entry name" value="MOCF_BIOSYNTHESIS_1"/>
    <property type="match status" value="1"/>
</dbReference>
<keyword evidence="3" id="KW-0501">Molybdenum cofactor biosynthesis</keyword>
<dbReference type="Pfam" id="PF00994">
    <property type="entry name" value="MoCF_biosynth"/>
    <property type="match status" value="1"/>
</dbReference>
<dbReference type="InterPro" id="IPR008284">
    <property type="entry name" value="MoCF_biosynth_CS"/>
</dbReference>
<dbReference type="InterPro" id="IPR051920">
    <property type="entry name" value="MPT_Adenylyltrnsfr/MoaC-Rel"/>
</dbReference>
<feature type="domain" description="MoaB/Mog" evidence="4">
    <location>
        <begin position="7"/>
        <end position="152"/>
    </location>
</feature>
<dbReference type="NCBIfam" id="TIGR00177">
    <property type="entry name" value="molyb_syn"/>
    <property type="match status" value="1"/>
</dbReference>
<reference evidence="5 6" key="1">
    <citation type="journal article" date="2024" name="Front. Microbiol.">
        <title>Novel thermophilic genera Geochorda gen. nov. and Carboxydochorda gen. nov. from the deep terrestrial subsurface reveal the ecophysiological diversity in the class Limnochordia.</title>
        <authorList>
            <person name="Karnachuk O.V."/>
            <person name="Lukina A.P."/>
            <person name="Avakyan M.R."/>
            <person name="Kadnikov V.V."/>
            <person name="Begmatov S."/>
            <person name="Beletsky A.V."/>
            <person name="Vlasova K.G."/>
            <person name="Novikov A.A."/>
            <person name="Shcherbakova V.A."/>
            <person name="Mardanov A.V."/>
            <person name="Ravin N.V."/>
        </authorList>
    </citation>
    <scope>NUCLEOTIDE SEQUENCE [LARGE SCALE GENOMIC DNA]</scope>
    <source>
        <strain evidence="5 6">L945</strain>
    </source>
</reference>
<dbReference type="Proteomes" id="UP001332192">
    <property type="component" value="Chromosome"/>
</dbReference>
<dbReference type="SMART" id="SM00852">
    <property type="entry name" value="MoCF_biosynth"/>
    <property type="match status" value="1"/>
</dbReference>
<dbReference type="PANTHER" id="PTHR43764:SF1">
    <property type="entry name" value="MOLYBDOPTERIN MOLYBDOTRANSFERASE"/>
    <property type="match status" value="1"/>
</dbReference>
<name>A0ABZ1BVN6_9FIRM</name>
<dbReference type="CDD" id="cd00886">
    <property type="entry name" value="MogA_MoaB"/>
    <property type="match status" value="1"/>
</dbReference>
<evidence type="ECO:0000259" key="4">
    <source>
        <dbReference type="SMART" id="SM00852"/>
    </source>
</evidence>
<dbReference type="PANTHER" id="PTHR43764">
    <property type="entry name" value="MOLYBDENUM COFACTOR BIOSYNTHESIS"/>
    <property type="match status" value="1"/>
</dbReference>